<reference evidence="2 3" key="1">
    <citation type="submission" date="2020-07" db="EMBL/GenBank/DDBJ databases">
        <title>Bacterium isolated from marien macroalgae.</title>
        <authorList>
            <person name="Zhu K."/>
            <person name="Lu D."/>
            <person name="Du Z."/>
        </authorList>
    </citation>
    <scope>NUCLEOTIDE SEQUENCE [LARGE SCALE GENOMIC DNA]</scope>
    <source>
        <strain evidence="2 3">3-1745</strain>
    </source>
</reference>
<feature type="region of interest" description="Disordered" evidence="1">
    <location>
        <begin position="258"/>
        <end position="280"/>
    </location>
</feature>
<evidence type="ECO:0000313" key="3">
    <source>
        <dbReference type="Proteomes" id="UP000538931"/>
    </source>
</evidence>
<dbReference type="AlphaFoldDB" id="A0A7W1WZA6"/>
<comment type="caution">
    <text evidence="2">The sequence shown here is derived from an EMBL/GenBank/DDBJ whole genome shotgun (WGS) entry which is preliminary data.</text>
</comment>
<dbReference type="InterPro" id="IPR021352">
    <property type="entry name" value="DUF2971"/>
</dbReference>
<keyword evidence="3" id="KW-1185">Reference proteome</keyword>
<gene>
    <name evidence="2" type="ORF">H1S06_11525</name>
</gene>
<dbReference type="Pfam" id="PF11185">
    <property type="entry name" value="DUF2971"/>
    <property type="match status" value="1"/>
</dbReference>
<dbReference type="EMBL" id="JACEMT010000052">
    <property type="protein sequence ID" value="MBA4502989.1"/>
    <property type="molecule type" value="Genomic_DNA"/>
</dbReference>
<organism evidence="2 3">
    <name type="scientific">Marinobacterium marinum</name>
    <dbReference type="NCBI Taxonomy" id="2756129"/>
    <lineage>
        <taxon>Bacteria</taxon>
        <taxon>Pseudomonadati</taxon>
        <taxon>Pseudomonadota</taxon>
        <taxon>Gammaproteobacteria</taxon>
        <taxon>Oceanospirillales</taxon>
        <taxon>Oceanospirillaceae</taxon>
        <taxon>Marinobacterium</taxon>
    </lineage>
</organism>
<accession>A0A7W1WZA6</accession>
<name>A0A7W1WZA6_9GAMM</name>
<protein>
    <submittedName>
        <fullName evidence="2">DUF2971 domain-containing protein</fullName>
    </submittedName>
</protein>
<dbReference type="RefSeq" id="WP_181740339.1">
    <property type="nucleotide sequence ID" value="NZ_JACEMT010000052.1"/>
</dbReference>
<proteinExistence type="predicted"/>
<dbReference type="Proteomes" id="UP000538931">
    <property type="component" value="Unassembled WGS sequence"/>
</dbReference>
<evidence type="ECO:0000313" key="2">
    <source>
        <dbReference type="EMBL" id="MBA4502989.1"/>
    </source>
</evidence>
<evidence type="ECO:0000256" key="1">
    <source>
        <dbReference type="SAM" id="MobiDB-lite"/>
    </source>
</evidence>
<sequence>MSNHIIGKPIYRFEPADCSRIESLRDGRLFIADPSRFNDPLDLQLDVRYVAGRTGFTDDQLRTAAAALFGSVEIDHVHWLFSSEMLEDVRRWIKGGMSDDPDHIAASLKRHIGTFGAQCFSNSYEIPLSWSHYASGHQGFCIEYDLHKMTLASENPQLAMYDVTYSNELPQVCVSEILFTPHQAISRLLATKTIDWAYEQEFRLVHFEQKGCKVDMPEGLRIASLIGGVSMSWAHFELLRTVGQELGVPVYRMARNDRSGTGKPWHRELVSEPAKDDVSE</sequence>